<dbReference type="InterPro" id="IPR039353">
    <property type="entry name" value="TF_Adf1"/>
</dbReference>
<evidence type="ECO:0000256" key="1">
    <source>
        <dbReference type="SAM" id="MobiDB-lite"/>
    </source>
</evidence>
<evidence type="ECO:0000313" key="5">
    <source>
        <dbReference type="Proteomes" id="UP000466442"/>
    </source>
</evidence>
<dbReference type="GO" id="GO:0006357">
    <property type="term" value="P:regulation of transcription by RNA polymerase II"/>
    <property type="evidence" value="ECO:0007669"/>
    <property type="project" value="TreeGrafter"/>
</dbReference>
<comment type="caution">
    <text evidence="4">The sequence shown here is derived from an EMBL/GenBank/DDBJ whole genome shotgun (WGS) entry which is preliminary data.</text>
</comment>
<keyword evidence="5" id="KW-1185">Reference proteome</keyword>
<gene>
    <name evidence="4" type="ORF">GE061_000040</name>
</gene>
<feature type="compositionally biased region" description="Polar residues" evidence="1">
    <location>
        <begin position="625"/>
        <end position="638"/>
    </location>
</feature>
<dbReference type="PROSITE" id="PS51029">
    <property type="entry name" value="MADF"/>
    <property type="match status" value="1"/>
</dbReference>
<dbReference type="Pfam" id="PF10545">
    <property type="entry name" value="MADF_DNA_bdg"/>
    <property type="match status" value="1"/>
</dbReference>
<dbReference type="GO" id="GO:0039694">
    <property type="term" value="P:viral RNA genome replication"/>
    <property type="evidence" value="ECO:0007669"/>
    <property type="project" value="InterPro"/>
</dbReference>
<dbReference type="OrthoDB" id="7477261at2759"/>
<dbReference type="PANTHER" id="PTHR12243">
    <property type="entry name" value="MADF DOMAIN TRANSCRIPTION FACTOR"/>
    <property type="match status" value="1"/>
</dbReference>
<dbReference type="PANTHER" id="PTHR12243:SF67">
    <property type="entry name" value="COREPRESSOR OF PANGOLIN, ISOFORM A-RELATED"/>
    <property type="match status" value="1"/>
</dbReference>
<dbReference type="InterPro" id="IPR001407">
    <property type="entry name" value="RNA_pol_PB1_influenza"/>
</dbReference>
<feature type="domain" description="RdRp catalytic" evidence="2">
    <location>
        <begin position="206"/>
        <end position="401"/>
    </location>
</feature>
<feature type="domain" description="MADF" evidence="3">
    <location>
        <begin position="484"/>
        <end position="575"/>
    </location>
</feature>
<dbReference type="Proteomes" id="UP000466442">
    <property type="component" value="Linkage Group LG1"/>
</dbReference>
<evidence type="ECO:0008006" key="6">
    <source>
        <dbReference type="Google" id="ProtNLM"/>
    </source>
</evidence>
<evidence type="ECO:0000259" key="3">
    <source>
        <dbReference type="PROSITE" id="PS51029"/>
    </source>
</evidence>
<feature type="region of interest" description="Disordered" evidence="1">
    <location>
        <begin position="579"/>
        <end position="614"/>
    </location>
</feature>
<dbReference type="GO" id="GO:0005634">
    <property type="term" value="C:nucleus"/>
    <property type="evidence" value="ECO:0007669"/>
    <property type="project" value="TreeGrafter"/>
</dbReference>
<dbReference type="EMBL" id="WIXP02000001">
    <property type="protein sequence ID" value="KAF6215709.1"/>
    <property type="molecule type" value="Genomic_DNA"/>
</dbReference>
<dbReference type="PROSITE" id="PS50525">
    <property type="entry name" value="RDRP_SSRNA_NEG_SEG"/>
    <property type="match status" value="1"/>
</dbReference>
<feature type="region of interest" description="Disordered" evidence="1">
    <location>
        <begin position="619"/>
        <end position="638"/>
    </location>
</feature>
<organism evidence="4 5">
    <name type="scientific">Apolygus lucorum</name>
    <name type="common">Small green plant bug</name>
    <name type="synonym">Lygocoris lucorum</name>
    <dbReference type="NCBI Taxonomy" id="248454"/>
    <lineage>
        <taxon>Eukaryota</taxon>
        <taxon>Metazoa</taxon>
        <taxon>Ecdysozoa</taxon>
        <taxon>Arthropoda</taxon>
        <taxon>Hexapoda</taxon>
        <taxon>Insecta</taxon>
        <taxon>Pterygota</taxon>
        <taxon>Neoptera</taxon>
        <taxon>Paraneoptera</taxon>
        <taxon>Hemiptera</taxon>
        <taxon>Heteroptera</taxon>
        <taxon>Panheteroptera</taxon>
        <taxon>Cimicomorpha</taxon>
        <taxon>Miridae</taxon>
        <taxon>Mirini</taxon>
        <taxon>Apolygus</taxon>
    </lineage>
</organism>
<dbReference type="SMART" id="SM00595">
    <property type="entry name" value="MADF"/>
    <property type="match status" value="1"/>
</dbReference>
<name>A0A8S9Y4N3_APOLU</name>
<reference evidence="4" key="1">
    <citation type="journal article" date="2021" name="Mol. Ecol. Resour.">
        <title>Apolygus lucorum genome provides insights into omnivorousness and mesophyll feeding.</title>
        <authorList>
            <person name="Liu Y."/>
            <person name="Liu H."/>
            <person name="Wang H."/>
            <person name="Huang T."/>
            <person name="Liu B."/>
            <person name="Yang B."/>
            <person name="Yin L."/>
            <person name="Li B."/>
            <person name="Zhang Y."/>
            <person name="Zhang S."/>
            <person name="Jiang F."/>
            <person name="Zhang X."/>
            <person name="Ren Y."/>
            <person name="Wang B."/>
            <person name="Wang S."/>
            <person name="Lu Y."/>
            <person name="Wu K."/>
            <person name="Fan W."/>
            <person name="Wang G."/>
        </authorList>
    </citation>
    <scope>NUCLEOTIDE SEQUENCE</scope>
    <source>
        <strain evidence="4">12Hb</strain>
    </source>
</reference>
<accession>A0A8S9Y4N3</accession>
<dbReference type="InterPro" id="IPR006578">
    <property type="entry name" value="MADF-dom"/>
</dbReference>
<feature type="compositionally biased region" description="Low complexity" evidence="1">
    <location>
        <begin position="596"/>
        <end position="608"/>
    </location>
</feature>
<dbReference type="GO" id="GO:0003968">
    <property type="term" value="F:RNA-directed RNA polymerase activity"/>
    <property type="evidence" value="ECO:0007669"/>
    <property type="project" value="InterPro"/>
</dbReference>
<sequence length="638" mass="72950">MLDKMAELHKEKIREISFSTLEHLTYVNADTLIKGRQTWCPFTQSSVPSDVAFATMMQIIKKNNIGPLVTLADFGLAIMTLWCRPAIETMHCTWKLEPVKQRKRETLQTEKRKRYKKIITWTKIEDTGNNEVFLYVLDMARSFCSYIKHGERGKLKRRAIASPNIIMRIFLYIIEVWHLDFCKILKGATISIGGSEKKCKIMENLADTTTGSASHIYTATEDATKFNECMCADGFAFMHYRLLIAKFPEDKDIRMLADWFVFGNWILSRKRITLGEGPSCFSEDDSIFNKPPFHPDNIHHFNDETRQWIENMRPHFSGDNYLNESAGMLMGMHNAAGTTWSCASIGHRQSAYDCTVSSLRSSDDSMTVFSVRDSDHHTQIHACIQGRCVYTGEPNSQKTRISECSLIGLYPTPIRESEGSRKRECLWTLDGVVHTSPTRDRSHSDCSPIFVPIRLRVRQPFPVRFAGRASEGSTPTMSSVNPEELIEVVRFYPVLYNQTMEQYRNAEYKDMVWKEVARKLNVEGQEEECKKRWNGIRDSLRRARQKRKTKSGQAATSSTKYKYEAILEFLIPHLSERKGLSNIQGDDDGGTSEAGNEPQQQNEETQQPDVPDIIECEEIAEASELTQAATQDSRVSAE</sequence>
<dbReference type="GO" id="GO:0003723">
    <property type="term" value="F:RNA binding"/>
    <property type="evidence" value="ECO:0007669"/>
    <property type="project" value="InterPro"/>
</dbReference>
<evidence type="ECO:0000259" key="2">
    <source>
        <dbReference type="PROSITE" id="PS50525"/>
    </source>
</evidence>
<dbReference type="GO" id="GO:0005667">
    <property type="term" value="C:transcription regulator complex"/>
    <property type="evidence" value="ECO:0007669"/>
    <property type="project" value="TreeGrafter"/>
</dbReference>
<dbReference type="Pfam" id="PF00602">
    <property type="entry name" value="Flu_PB1"/>
    <property type="match status" value="1"/>
</dbReference>
<proteinExistence type="predicted"/>
<protein>
    <recommendedName>
        <fullName evidence="6">MADF domain-containing protein</fullName>
    </recommendedName>
</protein>
<dbReference type="InterPro" id="IPR007099">
    <property type="entry name" value="RNA-dir_pol_NSvirus"/>
</dbReference>
<evidence type="ECO:0000313" key="4">
    <source>
        <dbReference type="EMBL" id="KAF6215709.1"/>
    </source>
</evidence>
<dbReference type="AlphaFoldDB" id="A0A8S9Y4N3"/>